<reference evidence="4 5" key="2">
    <citation type="submission" date="2019-03" db="EMBL/GenBank/DDBJ databases">
        <title>Draft Genome Sequences of Six Type Strains of the Genus Massilia.</title>
        <authorList>
            <person name="Miess H."/>
            <person name="Frediansyhah A."/>
            <person name="Gross H."/>
        </authorList>
    </citation>
    <scope>NUCLEOTIDE SEQUENCE [LARGE SCALE GENOMIC DNA]</scope>
    <source>
        <strain evidence="4 5">DSM 17505</strain>
    </source>
</reference>
<reference evidence="3" key="3">
    <citation type="submission" date="2022-12" db="EMBL/GenBank/DDBJ databases">
        <authorList>
            <person name="Sun Q."/>
            <person name="Kim S."/>
        </authorList>
    </citation>
    <scope>NUCLEOTIDE SEQUENCE</scope>
    <source>
        <strain evidence="3">KCTC 12344</strain>
    </source>
</reference>
<dbReference type="AlphaFoldDB" id="A0A4P7BD24"/>
<dbReference type="OrthoDB" id="9805663at2"/>
<keyword evidence="1" id="KW-0560">Oxidoreductase</keyword>
<dbReference type="FunFam" id="3.40.50.720:FF:000121">
    <property type="entry name" value="Prostaglandin reductase 2"/>
    <property type="match status" value="1"/>
</dbReference>
<evidence type="ECO:0000313" key="4">
    <source>
        <dbReference type="EMBL" id="QBQ36576.1"/>
    </source>
</evidence>
<dbReference type="SUPFAM" id="SSF50129">
    <property type="entry name" value="GroES-like"/>
    <property type="match status" value="1"/>
</dbReference>
<sequence length="343" mass="36563">MLQSDTVNRRYVLAARPQGLPAPAHFRFEQTSVPTPNHGEVLLRTLYLSLDPYMRNLMDEAGPGYAPSIGIGEPMVGATVSRVVASRHPAFQAGELVLANAGWQDYTLSDGMDLTPVGTLRQPALALSGLGMPAFTAYVGLLDIGNPQPGETVVVAAATGAVGSVVGQVARLKGARVVGIAGGADKCKYAVDELGFDACLDRHDPALAQRLGAACPDGIDIYFENVGGPVFDAVLPLLNLRARIPVCGFIAHYNDAVTSAGPDRLPALTKAVLQKRLRMEGFIILDHYERRYDAFRHDMARWIEAGVVKVREDIVEGLEAAPAAFAGMLEGKNFGKLVVHVAP</sequence>
<dbReference type="InterPro" id="IPR011032">
    <property type="entry name" value="GroES-like_sf"/>
</dbReference>
<dbReference type="InterPro" id="IPR013149">
    <property type="entry name" value="ADH-like_C"/>
</dbReference>
<dbReference type="Pfam" id="PF00107">
    <property type="entry name" value="ADH_zinc_N"/>
    <property type="match status" value="1"/>
</dbReference>
<dbReference type="Gene3D" id="3.90.180.10">
    <property type="entry name" value="Medium-chain alcohol dehydrogenases, catalytic domain"/>
    <property type="match status" value="1"/>
</dbReference>
<evidence type="ECO:0000313" key="6">
    <source>
        <dbReference type="Proteomes" id="UP000619512"/>
    </source>
</evidence>
<dbReference type="Proteomes" id="UP000619512">
    <property type="component" value="Unassembled WGS sequence"/>
</dbReference>
<dbReference type="InterPro" id="IPR036291">
    <property type="entry name" value="NAD(P)-bd_dom_sf"/>
</dbReference>
<dbReference type="Gene3D" id="3.40.50.720">
    <property type="entry name" value="NAD(P)-binding Rossmann-like Domain"/>
    <property type="match status" value="1"/>
</dbReference>
<dbReference type="InterPro" id="IPR041694">
    <property type="entry name" value="ADH_N_2"/>
</dbReference>
<dbReference type="Proteomes" id="UP000294359">
    <property type="component" value="Chromosome"/>
</dbReference>
<organism evidence="3 6">
    <name type="scientific">Pseudoduganella plicata</name>
    <dbReference type="NCBI Taxonomy" id="321984"/>
    <lineage>
        <taxon>Bacteria</taxon>
        <taxon>Pseudomonadati</taxon>
        <taxon>Pseudomonadota</taxon>
        <taxon>Betaproteobacteria</taxon>
        <taxon>Burkholderiales</taxon>
        <taxon>Oxalobacteraceae</taxon>
        <taxon>Telluria group</taxon>
        <taxon>Pseudoduganella</taxon>
    </lineage>
</organism>
<accession>A0A4P7BD24</accession>
<feature type="domain" description="Enoyl reductase (ER)" evidence="2">
    <location>
        <begin position="19"/>
        <end position="339"/>
    </location>
</feature>
<dbReference type="GO" id="GO:0016628">
    <property type="term" value="F:oxidoreductase activity, acting on the CH-CH group of donors, NAD or NADP as acceptor"/>
    <property type="evidence" value="ECO:0007669"/>
    <property type="project" value="InterPro"/>
</dbReference>
<dbReference type="EMBL" id="CP038026">
    <property type="protein sequence ID" value="QBQ36576.1"/>
    <property type="molecule type" value="Genomic_DNA"/>
</dbReference>
<dbReference type="Pfam" id="PF16884">
    <property type="entry name" value="ADH_N_2"/>
    <property type="match status" value="1"/>
</dbReference>
<name>A0A4P7BD24_9BURK</name>
<dbReference type="EMBL" id="BMWW01000001">
    <property type="protein sequence ID" value="GGY74287.1"/>
    <property type="molecule type" value="Genomic_DNA"/>
</dbReference>
<dbReference type="PANTHER" id="PTHR43205">
    <property type="entry name" value="PROSTAGLANDIN REDUCTASE"/>
    <property type="match status" value="1"/>
</dbReference>
<evidence type="ECO:0000259" key="2">
    <source>
        <dbReference type="SMART" id="SM00829"/>
    </source>
</evidence>
<evidence type="ECO:0000256" key="1">
    <source>
        <dbReference type="ARBA" id="ARBA00023002"/>
    </source>
</evidence>
<evidence type="ECO:0000313" key="3">
    <source>
        <dbReference type="EMBL" id="GGY74287.1"/>
    </source>
</evidence>
<dbReference type="InterPro" id="IPR020843">
    <property type="entry name" value="ER"/>
</dbReference>
<dbReference type="InterPro" id="IPR045010">
    <property type="entry name" value="MDR_fam"/>
</dbReference>
<dbReference type="SUPFAM" id="SSF51735">
    <property type="entry name" value="NAD(P)-binding Rossmann-fold domains"/>
    <property type="match status" value="1"/>
</dbReference>
<reference evidence="3" key="1">
    <citation type="journal article" date="2014" name="Int. J. Syst. Evol. Microbiol.">
        <title>Complete genome sequence of Corynebacterium casei LMG S-19264T (=DSM 44701T), isolated from a smear-ripened cheese.</title>
        <authorList>
            <consortium name="US DOE Joint Genome Institute (JGI-PGF)"/>
            <person name="Walter F."/>
            <person name="Albersmeier A."/>
            <person name="Kalinowski J."/>
            <person name="Ruckert C."/>
        </authorList>
    </citation>
    <scope>NUCLEOTIDE SEQUENCE</scope>
    <source>
        <strain evidence="3">KCTC 12344</strain>
    </source>
</reference>
<dbReference type="CDD" id="cd05288">
    <property type="entry name" value="PGDH"/>
    <property type="match status" value="1"/>
</dbReference>
<dbReference type="RefSeq" id="WP_134384856.1">
    <property type="nucleotide sequence ID" value="NZ_BMWW01000001.1"/>
</dbReference>
<keyword evidence="5" id="KW-1185">Reference proteome</keyword>
<proteinExistence type="predicted"/>
<protein>
    <submittedName>
        <fullName evidence="3">NADP-dependent oxidoreductase</fullName>
    </submittedName>
</protein>
<dbReference type="PANTHER" id="PTHR43205:SF7">
    <property type="entry name" value="PROSTAGLANDIN REDUCTASE 1"/>
    <property type="match status" value="1"/>
</dbReference>
<dbReference type="SMART" id="SM00829">
    <property type="entry name" value="PKS_ER"/>
    <property type="match status" value="1"/>
</dbReference>
<gene>
    <name evidence="4" type="ORF">E1742_10685</name>
    <name evidence="3" type="ORF">GCM10007388_03320</name>
</gene>
<evidence type="ECO:0000313" key="5">
    <source>
        <dbReference type="Proteomes" id="UP000294359"/>
    </source>
</evidence>